<gene>
    <name evidence="1" type="ORF">EDD61_102147</name>
</gene>
<name>A0A4R3TNN7_9FIRM</name>
<dbReference type="GeneID" id="79396518"/>
<sequence>MNEVSIPIVITLQLDDTYVTLRIHFLRKDDQPYLLIQVEPLWN</sequence>
<evidence type="ECO:0000313" key="2">
    <source>
        <dbReference type="Proteomes" id="UP000295773"/>
    </source>
</evidence>
<protein>
    <submittedName>
        <fullName evidence="1">Uncharacterized protein</fullName>
    </submittedName>
</protein>
<dbReference type="Proteomes" id="UP000295773">
    <property type="component" value="Unassembled WGS sequence"/>
</dbReference>
<organism evidence="1 2">
    <name type="scientific">Longicatena caecimuris</name>
    <dbReference type="NCBI Taxonomy" id="1796635"/>
    <lineage>
        <taxon>Bacteria</taxon>
        <taxon>Bacillati</taxon>
        <taxon>Bacillota</taxon>
        <taxon>Erysipelotrichia</taxon>
        <taxon>Erysipelotrichales</taxon>
        <taxon>Erysipelotrichaceae</taxon>
        <taxon>Longicatena</taxon>
    </lineage>
</organism>
<keyword evidence="2" id="KW-1185">Reference proteome</keyword>
<comment type="caution">
    <text evidence="1">The sequence shown here is derived from an EMBL/GenBank/DDBJ whole genome shotgun (WGS) entry which is preliminary data.</text>
</comment>
<evidence type="ECO:0000313" key="1">
    <source>
        <dbReference type="EMBL" id="TCU63144.1"/>
    </source>
</evidence>
<dbReference type="RefSeq" id="WP_008687320.1">
    <property type="nucleotide sequence ID" value="NZ_AP024510.1"/>
</dbReference>
<dbReference type="AlphaFoldDB" id="A0A4R3TNN7"/>
<proteinExistence type="predicted"/>
<dbReference type="EMBL" id="SMBP01000002">
    <property type="protein sequence ID" value="TCU63144.1"/>
    <property type="molecule type" value="Genomic_DNA"/>
</dbReference>
<reference evidence="1 2" key="1">
    <citation type="submission" date="2019-03" db="EMBL/GenBank/DDBJ databases">
        <title>Genomic Encyclopedia of Type Strains, Phase IV (KMG-IV): sequencing the most valuable type-strain genomes for metagenomic binning, comparative biology and taxonomic classification.</title>
        <authorList>
            <person name="Goeker M."/>
        </authorList>
    </citation>
    <scope>NUCLEOTIDE SEQUENCE [LARGE SCALE GENOMIC DNA]</scope>
    <source>
        <strain evidence="1 2">DSM 29481</strain>
    </source>
</reference>
<accession>A0A4R3TNN7</accession>